<feature type="region of interest" description="Disordered" evidence="1">
    <location>
        <begin position="1"/>
        <end position="114"/>
    </location>
</feature>
<dbReference type="EMBL" id="VSRR010011073">
    <property type="protein sequence ID" value="MPC52682.1"/>
    <property type="molecule type" value="Genomic_DNA"/>
</dbReference>
<comment type="caution">
    <text evidence="2">The sequence shown here is derived from an EMBL/GenBank/DDBJ whole genome shotgun (WGS) entry which is preliminary data.</text>
</comment>
<name>A0A5B7G1B2_PORTR</name>
<evidence type="ECO:0000313" key="3">
    <source>
        <dbReference type="Proteomes" id="UP000324222"/>
    </source>
</evidence>
<protein>
    <submittedName>
        <fullName evidence="2">Uncharacterized protein</fullName>
    </submittedName>
</protein>
<evidence type="ECO:0000256" key="1">
    <source>
        <dbReference type="SAM" id="MobiDB-lite"/>
    </source>
</evidence>
<feature type="compositionally biased region" description="Low complexity" evidence="1">
    <location>
        <begin position="77"/>
        <end position="92"/>
    </location>
</feature>
<reference evidence="2 3" key="1">
    <citation type="submission" date="2019-05" db="EMBL/GenBank/DDBJ databases">
        <title>Another draft genome of Portunus trituberculatus and its Hox gene families provides insights of decapod evolution.</title>
        <authorList>
            <person name="Jeong J.-H."/>
            <person name="Song I."/>
            <person name="Kim S."/>
            <person name="Choi T."/>
            <person name="Kim D."/>
            <person name="Ryu S."/>
            <person name="Kim W."/>
        </authorList>
    </citation>
    <scope>NUCLEOTIDE SEQUENCE [LARGE SCALE GENOMIC DNA]</scope>
    <source>
        <tissue evidence="2">Muscle</tissue>
    </source>
</reference>
<feature type="compositionally biased region" description="Low complexity" evidence="1">
    <location>
        <begin position="49"/>
        <end position="58"/>
    </location>
</feature>
<evidence type="ECO:0000313" key="2">
    <source>
        <dbReference type="EMBL" id="MPC52682.1"/>
    </source>
</evidence>
<feature type="compositionally biased region" description="Basic residues" evidence="1">
    <location>
        <begin position="25"/>
        <end position="38"/>
    </location>
</feature>
<keyword evidence="3" id="KW-1185">Reference proteome</keyword>
<proteinExistence type="predicted"/>
<organism evidence="2 3">
    <name type="scientific">Portunus trituberculatus</name>
    <name type="common">Swimming crab</name>
    <name type="synonym">Neptunus trituberculatus</name>
    <dbReference type="NCBI Taxonomy" id="210409"/>
    <lineage>
        <taxon>Eukaryota</taxon>
        <taxon>Metazoa</taxon>
        <taxon>Ecdysozoa</taxon>
        <taxon>Arthropoda</taxon>
        <taxon>Crustacea</taxon>
        <taxon>Multicrustacea</taxon>
        <taxon>Malacostraca</taxon>
        <taxon>Eumalacostraca</taxon>
        <taxon>Eucarida</taxon>
        <taxon>Decapoda</taxon>
        <taxon>Pleocyemata</taxon>
        <taxon>Brachyura</taxon>
        <taxon>Eubrachyura</taxon>
        <taxon>Portunoidea</taxon>
        <taxon>Portunidae</taxon>
        <taxon>Portuninae</taxon>
        <taxon>Portunus</taxon>
    </lineage>
</organism>
<dbReference type="Proteomes" id="UP000324222">
    <property type="component" value="Unassembled WGS sequence"/>
</dbReference>
<gene>
    <name evidence="2" type="ORF">E2C01_046559</name>
</gene>
<feature type="compositionally biased region" description="Pro residues" evidence="1">
    <location>
        <begin position="1"/>
        <end position="10"/>
    </location>
</feature>
<dbReference type="AlphaFoldDB" id="A0A5B7G1B2"/>
<sequence>MRPNYQPPHPRLSSPCLAASPTRQLSHRAIRHPRHPTHHLSPSVTNISLTRPPLTPRTFPSVLRPLVQTHVKSSHKLATPSTYSSSSALPSSPQESHAPPTAAKELNNAASSAP</sequence>
<accession>A0A5B7G1B2</accession>